<proteinExistence type="predicted"/>
<feature type="domain" description="DUF4939" evidence="1">
    <location>
        <begin position="3"/>
        <end position="111"/>
    </location>
</feature>
<dbReference type="Ensembl" id="ENSPEMT00000013981.2">
    <property type="protein sequence ID" value="ENSPEMP00000009808.1"/>
    <property type="gene ID" value="ENSPEMG00000011002.2"/>
</dbReference>
<evidence type="ECO:0000313" key="2">
    <source>
        <dbReference type="Ensembl" id="ENSPEMP00000009808.1"/>
    </source>
</evidence>
<sequence length="119" mass="14049">MERRIKWTKALIAWPTLLRDRPRPGNPIPFPELFDGHTDRLPEFIVQTGAYMMVDDKTFDCDEVKVTFLITRLKGRALAWVIPYIQQKSPLLSDYKGFLAEMKRVFGWIDDGWEEIEDF</sequence>
<dbReference type="Pfam" id="PF16297">
    <property type="entry name" value="DUF4939"/>
    <property type="match status" value="1"/>
</dbReference>
<dbReference type="GeneTree" id="ENSGT00940000154665"/>
<evidence type="ECO:0000259" key="1">
    <source>
        <dbReference type="Pfam" id="PF16297"/>
    </source>
</evidence>
<evidence type="ECO:0000313" key="3">
    <source>
        <dbReference type="Proteomes" id="UP000694547"/>
    </source>
</evidence>
<dbReference type="InterPro" id="IPR032549">
    <property type="entry name" value="DUF4939"/>
</dbReference>
<organism evidence="2 3">
    <name type="scientific">Peromyscus maniculatus bairdii</name>
    <name type="common">Prairie deer mouse</name>
    <dbReference type="NCBI Taxonomy" id="230844"/>
    <lineage>
        <taxon>Eukaryota</taxon>
        <taxon>Metazoa</taxon>
        <taxon>Chordata</taxon>
        <taxon>Craniata</taxon>
        <taxon>Vertebrata</taxon>
        <taxon>Euteleostomi</taxon>
        <taxon>Mammalia</taxon>
        <taxon>Eutheria</taxon>
        <taxon>Euarchontoglires</taxon>
        <taxon>Glires</taxon>
        <taxon>Rodentia</taxon>
        <taxon>Myomorpha</taxon>
        <taxon>Muroidea</taxon>
        <taxon>Cricetidae</taxon>
        <taxon>Neotominae</taxon>
        <taxon>Peromyscus</taxon>
    </lineage>
</organism>
<protein>
    <recommendedName>
        <fullName evidence="1">DUF4939 domain-containing protein</fullName>
    </recommendedName>
</protein>
<reference evidence="2" key="3">
    <citation type="submission" date="2025-09" db="UniProtKB">
        <authorList>
            <consortium name="Ensembl"/>
        </authorList>
    </citation>
    <scope>IDENTIFICATION</scope>
</reference>
<dbReference type="AlphaFoldDB" id="A0A8C8TI05"/>
<dbReference type="Proteomes" id="UP000694547">
    <property type="component" value="Unassembled WGS sequence"/>
</dbReference>
<reference evidence="3" key="1">
    <citation type="submission" date="2018-10" db="EMBL/GenBank/DDBJ databases">
        <title>Improved assembly of the deer mouse Peromyscus maniculatus genome.</title>
        <authorList>
            <person name="Lassance J.-M."/>
            <person name="Hoekstra H.E."/>
        </authorList>
    </citation>
    <scope>NUCLEOTIDE SEQUENCE [LARGE SCALE GENOMIC DNA]</scope>
</reference>
<accession>A0A8C8TI05</accession>
<keyword evidence="3" id="KW-1185">Reference proteome</keyword>
<reference evidence="2" key="2">
    <citation type="submission" date="2025-08" db="UniProtKB">
        <authorList>
            <consortium name="Ensembl"/>
        </authorList>
    </citation>
    <scope>IDENTIFICATION</scope>
</reference>
<name>A0A8C8TI05_PERMB</name>